<accession>A0ACC1UFX9</accession>
<protein>
    <submittedName>
        <fullName evidence="1">Uncharacterized protein</fullName>
    </submittedName>
</protein>
<dbReference type="Proteomes" id="UP001163835">
    <property type="component" value="Unassembled WGS sequence"/>
</dbReference>
<evidence type="ECO:0000313" key="1">
    <source>
        <dbReference type="EMBL" id="KAJ3815950.1"/>
    </source>
</evidence>
<proteinExistence type="predicted"/>
<keyword evidence="2" id="KW-1185">Reference proteome</keyword>
<reference evidence="1" key="1">
    <citation type="submission" date="2022-09" db="EMBL/GenBank/DDBJ databases">
        <title>A Global Phylogenomic Analysis of the Shiitake Genus Lentinula.</title>
        <authorList>
            <consortium name="DOE Joint Genome Institute"/>
            <person name="Sierra-Patev S."/>
            <person name="Min B."/>
            <person name="Naranjo-Ortiz M."/>
            <person name="Looney B."/>
            <person name="Konkel Z."/>
            <person name="Slot J.C."/>
            <person name="Sakamoto Y."/>
            <person name="Steenwyk J.L."/>
            <person name="Rokas A."/>
            <person name="Carro J."/>
            <person name="Camarero S."/>
            <person name="Ferreira P."/>
            <person name="Molpeceres G."/>
            <person name="Ruiz-Duenas F.J."/>
            <person name="Serrano A."/>
            <person name="Henrissat B."/>
            <person name="Drula E."/>
            <person name="Hughes K.W."/>
            <person name="Mata J.L."/>
            <person name="Ishikawa N.K."/>
            <person name="Vargas-Isla R."/>
            <person name="Ushijima S."/>
            <person name="Smith C.A."/>
            <person name="Ahrendt S."/>
            <person name="Andreopoulos W."/>
            <person name="He G."/>
            <person name="Labutti K."/>
            <person name="Lipzen A."/>
            <person name="Ng V."/>
            <person name="Riley R."/>
            <person name="Sandor L."/>
            <person name="Barry K."/>
            <person name="Martinez A.T."/>
            <person name="Xiao Y."/>
            <person name="Gibbons J.G."/>
            <person name="Terashima K."/>
            <person name="Grigoriev I.V."/>
            <person name="Hibbett D.S."/>
        </authorList>
    </citation>
    <scope>NUCLEOTIDE SEQUENCE</scope>
    <source>
        <strain evidence="1">TMI1499</strain>
    </source>
</reference>
<dbReference type="EMBL" id="MU794944">
    <property type="protein sequence ID" value="KAJ3815950.1"/>
    <property type="molecule type" value="Genomic_DNA"/>
</dbReference>
<gene>
    <name evidence="1" type="ORF">F5876DRAFT_61058</name>
</gene>
<evidence type="ECO:0000313" key="2">
    <source>
        <dbReference type="Proteomes" id="UP001163835"/>
    </source>
</evidence>
<sequence length="347" mass="38937">MYFGTPAYLLTLGIILLSPVVHAIPLASSESNYDSSSKSVSGDETSQHSAQPSQPRTQNYILTDSLGQESEKRQSLNVTFFPGVPEGPRDTAVHGDFGLALNMEELVTSYLSTKLVNYFPKGTLKHNNITWVNTYSKSTESHSSTRGTNPTSVLFLVEYRSSIEELRSGSTASWMGVVDAHSPKGAARGSLQNIDLGQKPQTEADFDQLLSAHHSPAKVSKFAKLRSKVSSKFSNLKKFDQRDLALRKLVLRFLNQLRYSHYVGHLDRTDVIWKTNWYPNIKNVEFIVDDDDVHGRCHSFCLAVLDIPSEEQYSNPAFQIHGTLATANSEDWNQLHAIHKRNRPRRE</sequence>
<comment type="caution">
    <text evidence="1">The sequence shown here is derived from an EMBL/GenBank/DDBJ whole genome shotgun (WGS) entry which is preliminary data.</text>
</comment>
<organism evidence="1 2">
    <name type="scientific">Lentinula aff. lateritia</name>
    <dbReference type="NCBI Taxonomy" id="2804960"/>
    <lineage>
        <taxon>Eukaryota</taxon>
        <taxon>Fungi</taxon>
        <taxon>Dikarya</taxon>
        <taxon>Basidiomycota</taxon>
        <taxon>Agaricomycotina</taxon>
        <taxon>Agaricomycetes</taxon>
        <taxon>Agaricomycetidae</taxon>
        <taxon>Agaricales</taxon>
        <taxon>Marasmiineae</taxon>
        <taxon>Omphalotaceae</taxon>
        <taxon>Lentinula</taxon>
    </lineage>
</organism>
<name>A0ACC1UFX9_9AGAR</name>